<name>A0A0L0S6K5_ALLM3</name>
<dbReference type="PROSITE" id="PS51770">
    <property type="entry name" value="HOTDOG_ACOT"/>
    <property type="match status" value="2"/>
</dbReference>
<evidence type="ECO:0000256" key="1">
    <source>
        <dbReference type="ARBA" id="ARBA00010458"/>
    </source>
</evidence>
<dbReference type="OMA" id="SYHEALW"/>
<dbReference type="EMBL" id="GG745332">
    <property type="protein sequence ID" value="KNE57964.1"/>
    <property type="molecule type" value="Genomic_DNA"/>
</dbReference>
<feature type="compositionally biased region" description="Pro residues" evidence="5">
    <location>
        <begin position="25"/>
        <end position="37"/>
    </location>
</feature>
<dbReference type="InterPro" id="IPR033120">
    <property type="entry name" value="HOTDOG_ACOT"/>
</dbReference>
<reference evidence="7 8" key="1">
    <citation type="submission" date="2009-11" db="EMBL/GenBank/DDBJ databases">
        <title>Annotation of Allomyces macrogynus ATCC 38327.</title>
        <authorList>
            <consortium name="The Broad Institute Genome Sequencing Platform"/>
            <person name="Russ C."/>
            <person name="Cuomo C."/>
            <person name="Burger G."/>
            <person name="Gray M.W."/>
            <person name="Holland P.W.H."/>
            <person name="King N."/>
            <person name="Lang F.B.F."/>
            <person name="Roger A.J."/>
            <person name="Ruiz-Trillo I."/>
            <person name="Young S.K."/>
            <person name="Zeng Q."/>
            <person name="Gargeya S."/>
            <person name="Fitzgerald M."/>
            <person name="Haas B."/>
            <person name="Abouelleil A."/>
            <person name="Alvarado L."/>
            <person name="Arachchi H.M."/>
            <person name="Berlin A."/>
            <person name="Chapman S.B."/>
            <person name="Gearin G."/>
            <person name="Goldberg J."/>
            <person name="Griggs A."/>
            <person name="Gujja S."/>
            <person name="Hansen M."/>
            <person name="Heiman D."/>
            <person name="Howarth C."/>
            <person name="Larimer J."/>
            <person name="Lui A."/>
            <person name="MacDonald P.J.P."/>
            <person name="McCowen C."/>
            <person name="Montmayeur A."/>
            <person name="Murphy C."/>
            <person name="Neiman D."/>
            <person name="Pearson M."/>
            <person name="Priest M."/>
            <person name="Roberts A."/>
            <person name="Saif S."/>
            <person name="Shea T."/>
            <person name="Sisk P."/>
            <person name="Stolte C."/>
            <person name="Sykes S."/>
            <person name="Wortman J."/>
            <person name="Nusbaum C."/>
            <person name="Birren B."/>
        </authorList>
    </citation>
    <scope>NUCLEOTIDE SEQUENCE [LARGE SCALE GENOMIC DNA]</scope>
    <source>
        <strain evidence="7 8">ATCC 38327</strain>
    </source>
</reference>
<dbReference type="GO" id="GO:0006637">
    <property type="term" value="P:acyl-CoA metabolic process"/>
    <property type="evidence" value="ECO:0007669"/>
    <property type="project" value="TreeGrafter"/>
</dbReference>
<evidence type="ECO:0000256" key="2">
    <source>
        <dbReference type="ARBA" id="ARBA00022737"/>
    </source>
</evidence>
<dbReference type="InterPro" id="IPR029069">
    <property type="entry name" value="HotDog_dom_sf"/>
</dbReference>
<dbReference type="VEuPathDB" id="FungiDB:AMAG_04795"/>
<keyword evidence="3" id="KW-0378">Hydrolase</keyword>
<dbReference type="Proteomes" id="UP000054350">
    <property type="component" value="Unassembled WGS sequence"/>
</dbReference>
<dbReference type="PANTHER" id="PTHR12655">
    <property type="entry name" value="ACYL-COA THIOESTERASE"/>
    <property type="match status" value="1"/>
</dbReference>
<gene>
    <name evidence="7" type="ORF">AMAG_04795</name>
</gene>
<evidence type="ECO:0000256" key="4">
    <source>
        <dbReference type="ARBA" id="ARBA00022946"/>
    </source>
</evidence>
<evidence type="ECO:0000313" key="7">
    <source>
        <dbReference type="EMBL" id="KNE57964.1"/>
    </source>
</evidence>
<dbReference type="SUPFAM" id="SSF54637">
    <property type="entry name" value="Thioesterase/thiol ester dehydrase-isomerase"/>
    <property type="match status" value="2"/>
</dbReference>
<reference evidence="8" key="2">
    <citation type="submission" date="2009-11" db="EMBL/GenBank/DDBJ databases">
        <title>The Genome Sequence of Allomyces macrogynus strain ATCC 38327.</title>
        <authorList>
            <consortium name="The Broad Institute Genome Sequencing Platform"/>
            <person name="Russ C."/>
            <person name="Cuomo C."/>
            <person name="Shea T."/>
            <person name="Young S.K."/>
            <person name="Zeng Q."/>
            <person name="Koehrsen M."/>
            <person name="Haas B."/>
            <person name="Borodovsky M."/>
            <person name="Guigo R."/>
            <person name="Alvarado L."/>
            <person name="Berlin A."/>
            <person name="Borenstein D."/>
            <person name="Chen Z."/>
            <person name="Engels R."/>
            <person name="Freedman E."/>
            <person name="Gellesch M."/>
            <person name="Goldberg J."/>
            <person name="Griggs A."/>
            <person name="Gujja S."/>
            <person name="Heiman D."/>
            <person name="Hepburn T."/>
            <person name="Howarth C."/>
            <person name="Jen D."/>
            <person name="Larson L."/>
            <person name="Lewis B."/>
            <person name="Mehta T."/>
            <person name="Park D."/>
            <person name="Pearson M."/>
            <person name="Roberts A."/>
            <person name="Saif S."/>
            <person name="Shenoy N."/>
            <person name="Sisk P."/>
            <person name="Stolte C."/>
            <person name="Sykes S."/>
            <person name="Walk T."/>
            <person name="White J."/>
            <person name="Yandava C."/>
            <person name="Burger G."/>
            <person name="Gray M.W."/>
            <person name="Holland P.W.H."/>
            <person name="King N."/>
            <person name="Lang F.B.F."/>
            <person name="Roger A.J."/>
            <person name="Ruiz-Trillo I."/>
            <person name="Lander E."/>
            <person name="Nusbaum C."/>
        </authorList>
    </citation>
    <scope>NUCLEOTIDE SEQUENCE [LARGE SCALE GENOMIC DNA]</scope>
    <source>
        <strain evidence="8">ATCC 38327</strain>
    </source>
</reference>
<dbReference type="CDD" id="cd03442">
    <property type="entry name" value="BFIT_BACH"/>
    <property type="match status" value="2"/>
</dbReference>
<dbReference type="GO" id="GO:0047617">
    <property type="term" value="F:fatty acyl-CoA hydrolase activity"/>
    <property type="evidence" value="ECO:0007669"/>
    <property type="project" value="TreeGrafter"/>
</dbReference>
<comment type="similarity">
    <text evidence="1">Belongs to the acyl coenzyme A hydrolase family.</text>
</comment>
<dbReference type="InterPro" id="IPR006683">
    <property type="entry name" value="Thioestr_dom"/>
</dbReference>
<dbReference type="AlphaFoldDB" id="A0A0L0S6K5"/>
<feature type="domain" description="HotDog ACOT-type" evidence="6">
    <location>
        <begin position="373"/>
        <end position="488"/>
    </location>
</feature>
<dbReference type="STRING" id="578462.A0A0L0S6K5"/>
<dbReference type="OrthoDB" id="331699at2759"/>
<keyword evidence="8" id="KW-1185">Reference proteome</keyword>
<feature type="region of interest" description="Disordered" evidence="5">
    <location>
        <begin position="21"/>
        <end position="48"/>
    </location>
</feature>
<dbReference type="PANTHER" id="PTHR12655:SF0">
    <property type="entry name" value="ACYL-COENZYME A THIOESTERASE 9, MITOCHONDRIAL"/>
    <property type="match status" value="1"/>
</dbReference>
<keyword evidence="2" id="KW-0677">Repeat</keyword>
<evidence type="ECO:0000256" key="5">
    <source>
        <dbReference type="SAM" id="MobiDB-lite"/>
    </source>
</evidence>
<sequence>MLRALAPAAARTIPSAPAFPLVPSTVPPFARPAPPRRPTMSSQSLSSASRQLASTLLQRNAATAPLRVSMHSRWPRILSAPTNGARLGSLSDAAEAETVSADEVKEIDIGGPIRPGTRQHSVLPHRTSLTARLWVDRFDRNNADYQQQLAKSSRTPVAPRQLVLKRMSDSYVSELLPFKSNAHVREEYITFAGGIRIAKVLEDLDAMAGSIAYTHCASGNSDTTPPITIVTASVDRLDLLKRPTVNQDCMISGKTTYVGNSSLEVTVRVDGLNGAGEPEDPIVKARFTMVARDPITNRAVQVNPLVLENDEERRLFSMGADLRAKKKIAASTSLNKAPPTSEERLIIHDLWQQSRKYSESGTSLADNNTVWMADTKLSSSHITQPQDRNIHGFVFGGFLMRQAFDIAYSCASLFSQAHPMFLAMDDIWFRKPVPIGCILQFQAQVVYSRAPISNSFQVQVTADVVDPLTRKRDTTNVFHYTFTAAKTAPNPVPHVLPRTYAESMLYLDAKRRWETGFEMAKEGHSLVLDEW</sequence>
<protein>
    <recommendedName>
        <fullName evidence="6">HotDog ACOT-type domain-containing protein</fullName>
    </recommendedName>
</protein>
<dbReference type="Pfam" id="PF03061">
    <property type="entry name" value="4HBT"/>
    <property type="match status" value="1"/>
</dbReference>
<evidence type="ECO:0000259" key="6">
    <source>
        <dbReference type="PROSITE" id="PS51770"/>
    </source>
</evidence>
<dbReference type="GO" id="GO:0005739">
    <property type="term" value="C:mitochondrion"/>
    <property type="evidence" value="ECO:0007669"/>
    <property type="project" value="TreeGrafter"/>
</dbReference>
<dbReference type="eggNOG" id="KOG2763">
    <property type="taxonomic scope" value="Eukaryota"/>
</dbReference>
<dbReference type="Gene3D" id="3.10.129.10">
    <property type="entry name" value="Hotdog Thioesterase"/>
    <property type="match status" value="2"/>
</dbReference>
<accession>A0A0L0S6K5</accession>
<evidence type="ECO:0000256" key="3">
    <source>
        <dbReference type="ARBA" id="ARBA00022801"/>
    </source>
</evidence>
<organism evidence="7 8">
    <name type="scientific">Allomyces macrogynus (strain ATCC 38327)</name>
    <name type="common">Allomyces javanicus var. macrogynus</name>
    <dbReference type="NCBI Taxonomy" id="578462"/>
    <lineage>
        <taxon>Eukaryota</taxon>
        <taxon>Fungi</taxon>
        <taxon>Fungi incertae sedis</taxon>
        <taxon>Blastocladiomycota</taxon>
        <taxon>Blastocladiomycetes</taxon>
        <taxon>Blastocladiales</taxon>
        <taxon>Blastocladiaceae</taxon>
        <taxon>Allomyces</taxon>
    </lineage>
</organism>
<dbReference type="FunFam" id="3.10.129.10:FF:000012">
    <property type="entry name" value="Acyl-coenzyme A thioesterase 9, mitochondrial"/>
    <property type="match status" value="1"/>
</dbReference>
<evidence type="ECO:0000313" key="8">
    <source>
        <dbReference type="Proteomes" id="UP000054350"/>
    </source>
</evidence>
<proteinExistence type="inferred from homology"/>
<feature type="domain" description="HotDog ACOT-type" evidence="6">
    <location>
        <begin position="174"/>
        <end position="295"/>
    </location>
</feature>
<keyword evidence="4" id="KW-0809">Transit peptide</keyword>